<gene>
    <name evidence="12" type="ORF">NSK_001276</name>
</gene>
<evidence type="ECO:0000256" key="5">
    <source>
        <dbReference type="ARBA" id="ARBA00022946"/>
    </source>
</evidence>
<keyword evidence="3" id="KW-0285">Flavoprotein</keyword>
<dbReference type="InterPro" id="IPR045024">
    <property type="entry name" value="NDH-2"/>
</dbReference>
<dbReference type="EC" id="1.6.5.9" evidence="2"/>
<comment type="catalytic activity">
    <reaction evidence="8">
        <text>a quinone + NADH + H(+) = a quinol + NAD(+)</text>
        <dbReference type="Rhea" id="RHEA:46160"/>
        <dbReference type="ChEBI" id="CHEBI:15378"/>
        <dbReference type="ChEBI" id="CHEBI:24646"/>
        <dbReference type="ChEBI" id="CHEBI:57540"/>
        <dbReference type="ChEBI" id="CHEBI:57945"/>
        <dbReference type="ChEBI" id="CHEBI:132124"/>
        <dbReference type="EC" id="1.6.5.9"/>
    </reaction>
</comment>
<dbReference type="GO" id="GO:0050136">
    <property type="term" value="F:NADH dehydrogenase (quinone) (non-electrogenic) activity"/>
    <property type="evidence" value="ECO:0007669"/>
    <property type="project" value="UniProtKB-EC"/>
</dbReference>
<dbReference type="PRINTS" id="PR00368">
    <property type="entry name" value="FADPNR"/>
</dbReference>
<dbReference type="Gene3D" id="3.50.50.100">
    <property type="match status" value="1"/>
</dbReference>
<dbReference type="EMBL" id="SDOX01000005">
    <property type="protein sequence ID" value="TFJ87930.1"/>
    <property type="molecule type" value="Genomic_DNA"/>
</dbReference>
<keyword evidence="5" id="KW-0809">Transit peptide</keyword>
<dbReference type="GO" id="GO:0005739">
    <property type="term" value="C:mitochondrion"/>
    <property type="evidence" value="ECO:0007669"/>
    <property type="project" value="UniProtKB-ARBA"/>
</dbReference>
<proteinExistence type="inferred from homology"/>
<evidence type="ECO:0000313" key="12">
    <source>
        <dbReference type="EMBL" id="TFJ87930.1"/>
    </source>
</evidence>
<dbReference type="AlphaFoldDB" id="A0A4D9D916"/>
<dbReference type="Pfam" id="PF07992">
    <property type="entry name" value="Pyr_redox_2"/>
    <property type="match status" value="1"/>
</dbReference>
<dbReference type="InterPro" id="IPR023753">
    <property type="entry name" value="FAD/NAD-binding_dom"/>
</dbReference>
<evidence type="ECO:0000256" key="4">
    <source>
        <dbReference type="ARBA" id="ARBA00022827"/>
    </source>
</evidence>
<dbReference type="PANTHER" id="PTHR43706:SF47">
    <property type="entry name" value="EXTERNAL NADH-UBIQUINONE OXIDOREDUCTASE 1, MITOCHONDRIAL-RELATED"/>
    <property type="match status" value="1"/>
</dbReference>
<evidence type="ECO:0000256" key="6">
    <source>
        <dbReference type="ARBA" id="ARBA00023002"/>
    </source>
</evidence>
<evidence type="ECO:0000256" key="9">
    <source>
        <dbReference type="ARBA" id="ARBA00049010"/>
    </source>
</evidence>
<evidence type="ECO:0000259" key="11">
    <source>
        <dbReference type="Pfam" id="PF22366"/>
    </source>
</evidence>
<dbReference type="PANTHER" id="PTHR43706">
    <property type="entry name" value="NADH DEHYDROGENASE"/>
    <property type="match status" value="1"/>
</dbReference>
<keyword evidence="4" id="KW-0274">FAD</keyword>
<evidence type="ECO:0000313" key="13">
    <source>
        <dbReference type="Proteomes" id="UP000355283"/>
    </source>
</evidence>
<comment type="catalytic activity">
    <reaction evidence="9">
        <text>a ubiquinone + NADH + H(+) = a ubiquinol + NAD(+)</text>
        <dbReference type="Rhea" id="RHEA:23152"/>
        <dbReference type="Rhea" id="RHEA-COMP:9565"/>
        <dbReference type="Rhea" id="RHEA-COMP:9566"/>
        <dbReference type="ChEBI" id="CHEBI:15378"/>
        <dbReference type="ChEBI" id="CHEBI:16389"/>
        <dbReference type="ChEBI" id="CHEBI:17976"/>
        <dbReference type="ChEBI" id="CHEBI:57540"/>
        <dbReference type="ChEBI" id="CHEBI:57945"/>
    </reaction>
</comment>
<comment type="similarity">
    <text evidence="1">Belongs to the NADH dehydrogenase family.</text>
</comment>
<accession>A0A4D9D916</accession>
<dbReference type="SUPFAM" id="SSF51905">
    <property type="entry name" value="FAD/NAD(P)-binding domain"/>
    <property type="match status" value="1"/>
</dbReference>
<dbReference type="Proteomes" id="UP000355283">
    <property type="component" value="Unassembled WGS sequence"/>
</dbReference>
<dbReference type="InterPro" id="IPR054585">
    <property type="entry name" value="NDH2-like_C"/>
</dbReference>
<protein>
    <recommendedName>
        <fullName evidence="2">NADH:ubiquinone reductase (non-electrogenic)</fullName>
        <ecNumber evidence="2">1.6.5.9</ecNumber>
    </recommendedName>
</protein>
<evidence type="ECO:0000256" key="7">
    <source>
        <dbReference type="ARBA" id="ARBA00023027"/>
    </source>
</evidence>
<feature type="domain" description="External alternative NADH-ubiquinone oxidoreductase-like C-terminal" evidence="11">
    <location>
        <begin position="430"/>
        <end position="502"/>
    </location>
</feature>
<reference evidence="12 13" key="1">
    <citation type="submission" date="2019-01" db="EMBL/GenBank/DDBJ databases">
        <title>Nuclear Genome Assembly of the Microalgal Biofuel strain Nannochloropsis salina CCMP1776.</title>
        <authorList>
            <person name="Hovde B."/>
        </authorList>
    </citation>
    <scope>NUCLEOTIDE SEQUENCE [LARGE SCALE GENOMIC DNA]</scope>
    <source>
        <strain evidence="12 13">CCMP1776</strain>
    </source>
</reference>
<evidence type="ECO:0000256" key="2">
    <source>
        <dbReference type="ARBA" id="ARBA00012637"/>
    </source>
</evidence>
<comment type="caution">
    <text evidence="12">The sequence shown here is derived from an EMBL/GenBank/DDBJ whole genome shotgun (WGS) entry which is preliminary data.</text>
</comment>
<dbReference type="Pfam" id="PF22366">
    <property type="entry name" value="NDH2_C"/>
    <property type="match status" value="1"/>
</dbReference>
<keyword evidence="13" id="KW-1185">Reference proteome</keyword>
<evidence type="ECO:0000256" key="1">
    <source>
        <dbReference type="ARBA" id="ARBA00005272"/>
    </source>
</evidence>
<name>A0A4D9D916_9STRA</name>
<feature type="domain" description="FAD/NAD(P)-binding" evidence="10">
    <location>
        <begin position="83"/>
        <end position="404"/>
    </location>
</feature>
<keyword evidence="7" id="KW-0520">NAD</keyword>
<sequence length="506" mass="57182">MAMREVGKLTMRSRRLQVRGKDKHSLRWQDRTTILFSPSSLSLRRYSTLSAADTTATADIFEGLTKNKKAYTAIYKRDARPPVVILGSGWAGFQLARDLNKAKFDVTVISDRNHFLFTPLLPSTTVGTLEFRTIQEPVRTIPGIKFYQALATRLNFEERLVACEEYYLKERFEVNYEYLILAVGSTTNTFNVPGVCPDNHVYFLKQLSDARAIRSRIIECFERASYPDLPSAAQARLLSFLVVGGGPTSVEFASELYDFLKKDVHILYPDLEHMVSVTLIEASDHILGSFDRQLVDYVGRVFQERHVRVLTDTSVEKVEPNVAWLKDGTPLHFGLCVWSTGVKATPLVQALPPSFPKGPGGRLLIDGRLRLYGHEQKGVFAVGDCAISETRPLPCLAQVAQQQAKYLGGVLNKYSEPHVNKEVPPFEYRHLGSMAQLGMWKGVVDSAKLDDKKGDQDGKKSVLTGWTAFLLWRAAYWTKSVSWANKILIPMYWLKSWIFGRDISRF</sequence>
<evidence type="ECO:0000256" key="3">
    <source>
        <dbReference type="ARBA" id="ARBA00022630"/>
    </source>
</evidence>
<keyword evidence="6" id="KW-0560">Oxidoreductase</keyword>
<evidence type="ECO:0000259" key="10">
    <source>
        <dbReference type="Pfam" id="PF07992"/>
    </source>
</evidence>
<evidence type="ECO:0000256" key="8">
    <source>
        <dbReference type="ARBA" id="ARBA00047599"/>
    </source>
</evidence>
<organism evidence="12 13">
    <name type="scientific">Nannochloropsis salina CCMP1776</name>
    <dbReference type="NCBI Taxonomy" id="1027361"/>
    <lineage>
        <taxon>Eukaryota</taxon>
        <taxon>Sar</taxon>
        <taxon>Stramenopiles</taxon>
        <taxon>Ochrophyta</taxon>
        <taxon>Eustigmatophyceae</taxon>
        <taxon>Eustigmatales</taxon>
        <taxon>Monodopsidaceae</taxon>
        <taxon>Microchloropsis</taxon>
        <taxon>Microchloropsis salina</taxon>
    </lineage>
</organism>
<dbReference type="PRINTS" id="PR00469">
    <property type="entry name" value="PNDRDTASEII"/>
</dbReference>
<dbReference type="OrthoDB" id="3244603at2759"/>
<dbReference type="InterPro" id="IPR036188">
    <property type="entry name" value="FAD/NAD-bd_sf"/>
</dbReference>